<organism evidence="1 2">
    <name type="scientific">Entomophthora muscae</name>
    <dbReference type="NCBI Taxonomy" id="34485"/>
    <lineage>
        <taxon>Eukaryota</taxon>
        <taxon>Fungi</taxon>
        <taxon>Fungi incertae sedis</taxon>
        <taxon>Zoopagomycota</taxon>
        <taxon>Entomophthoromycotina</taxon>
        <taxon>Entomophthoromycetes</taxon>
        <taxon>Entomophthorales</taxon>
        <taxon>Entomophthoraceae</taxon>
        <taxon>Entomophthora</taxon>
    </lineage>
</organism>
<keyword evidence="2" id="KW-1185">Reference proteome</keyword>
<sequence length="103" mass="12220">MGDAPMHLKALYYHCALHRIHVARRLLILEQKPINVTLKIHQWKLEVKHHLERIHKFGQLIPGKFQTRCTTIAEVQYIKYKANSKQLELLWKSKSPIDLNMDL</sequence>
<dbReference type="Proteomes" id="UP001165960">
    <property type="component" value="Unassembled WGS sequence"/>
</dbReference>
<comment type="caution">
    <text evidence="1">The sequence shown here is derived from an EMBL/GenBank/DDBJ whole genome shotgun (WGS) entry which is preliminary data.</text>
</comment>
<gene>
    <name evidence="1" type="ORF">DSO57_1031138</name>
</gene>
<evidence type="ECO:0000313" key="1">
    <source>
        <dbReference type="EMBL" id="KAJ9068197.1"/>
    </source>
</evidence>
<name>A0ACC2T0S1_9FUNG</name>
<protein>
    <submittedName>
        <fullName evidence="1">Uncharacterized protein</fullName>
    </submittedName>
</protein>
<proteinExistence type="predicted"/>
<accession>A0ACC2T0S1</accession>
<reference evidence="1" key="1">
    <citation type="submission" date="2022-04" db="EMBL/GenBank/DDBJ databases">
        <title>Genome of the entomopathogenic fungus Entomophthora muscae.</title>
        <authorList>
            <person name="Elya C."/>
            <person name="Lovett B.R."/>
            <person name="Lee E."/>
            <person name="Macias A.M."/>
            <person name="Hajek A.E."/>
            <person name="De Bivort B.L."/>
            <person name="Kasson M.T."/>
            <person name="De Fine Licht H.H."/>
            <person name="Stajich J.E."/>
        </authorList>
    </citation>
    <scope>NUCLEOTIDE SEQUENCE</scope>
    <source>
        <strain evidence="1">Berkeley</strain>
    </source>
</reference>
<dbReference type="EMBL" id="QTSX02003771">
    <property type="protein sequence ID" value="KAJ9068197.1"/>
    <property type="molecule type" value="Genomic_DNA"/>
</dbReference>
<evidence type="ECO:0000313" key="2">
    <source>
        <dbReference type="Proteomes" id="UP001165960"/>
    </source>
</evidence>